<keyword evidence="2" id="KW-1185">Reference proteome</keyword>
<sequence length="73" mass="7540">MVVQASGPEAGASDAHPGIWVQAHVVAGIDLGQGEAAHTTKLARALKIMSTPAFTTSPFPAFIFTLSHHSSQS</sequence>
<gene>
    <name evidence="1" type="ORF">EYF80_000033</name>
</gene>
<dbReference type="AlphaFoldDB" id="A0A4Z2JGZ3"/>
<evidence type="ECO:0000313" key="2">
    <source>
        <dbReference type="Proteomes" id="UP000314294"/>
    </source>
</evidence>
<name>A0A4Z2JGZ3_9TELE</name>
<dbReference type="EMBL" id="SRLO01000001">
    <property type="protein sequence ID" value="TNN89430.1"/>
    <property type="molecule type" value="Genomic_DNA"/>
</dbReference>
<evidence type="ECO:0000313" key="1">
    <source>
        <dbReference type="EMBL" id="TNN89430.1"/>
    </source>
</evidence>
<comment type="caution">
    <text evidence="1">The sequence shown here is derived from an EMBL/GenBank/DDBJ whole genome shotgun (WGS) entry which is preliminary data.</text>
</comment>
<accession>A0A4Z2JGZ3</accession>
<reference evidence="1 2" key="1">
    <citation type="submission" date="2019-03" db="EMBL/GenBank/DDBJ databases">
        <title>First draft genome of Liparis tanakae, snailfish: a comprehensive survey of snailfish specific genes.</title>
        <authorList>
            <person name="Kim W."/>
            <person name="Song I."/>
            <person name="Jeong J.-H."/>
            <person name="Kim D."/>
            <person name="Kim S."/>
            <person name="Ryu S."/>
            <person name="Song J.Y."/>
            <person name="Lee S.K."/>
        </authorList>
    </citation>
    <scope>NUCLEOTIDE SEQUENCE [LARGE SCALE GENOMIC DNA]</scope>
    <source>
        <tissue evidence="1">Muscle</tissue>
    </source>
</reference>
<proteinExistence type="predicted"/>
<dbReference type="Proteomes" id="UP000314294">
    <property type="component" value="Unassembled WGS sequence"/>
</dbReference>
<protein>
    <submittedName>
        <fullName evidence="1">Uncharacterized protein</fullName>
    </submittedName>
</protein>
<organism evidence="1 2">
    <name type="scientific">Liparis tanakae</name>
    <name type="common">Tanaka's snailfish</name>
    <dbReference type="NCBI Taxonomy" id="230148"/>
    <lineage>
        <taxon>Eukaryota</taxon>
        <taxon>Metazoa</taxon>
        <taxon>Chordata</taxon>
        <taxon>Craniata</taxon>
        <taxon>Vertebrata</taxon>
        <taxon>Euteleostomi</taxon>
        <taxon>Actinopterygii</taxon>
        <taxon>Neopterygii</taxon>
        <taxon>Teleostei</taxon>
        <taxon>Neoteleostei</taxon>
        <taxon>Acanthomorphata</taxon>
        <taxon>Eupercaria</taxon>
        <taxon>Perciformes</taxon>
        <taxon>Cottioidei</taxon>
        <taxon>Cottales</taxon>
        <taxon>Liparidae</taxon>
        <taxon>Liparis</taxon>
    </lineage>
</organism>